<keyword evidence="2" id="KW-1185">Reference proteome</keyword>
<name>A0A5N6J5B1_9EURO</name>
<evidence type="ECO:0000313" key="2">
    <source>
        <dbReference type="Proteomes" id="UP000326289"/>
    </source>
</evidence>
<reference evidence="1 2" key="1">
    <citation type="submission" date="2019-04" db="EMBL/GenBank/DDBJ databases">
        <title>Fungal friends and foes A comparative genomics study of 23 Aspergillus species from section Flavi.</title>
        <authorList>
            <consortium name="DOE Joint Genome Institute"/>
            <person name="Kjaerbolling I."/>
            <person name="Vesth T.C."/>
            <person name="Frisvad J.C."/>
            <person name="Nybo J.L."/>
            <person name="Theobald S."/>
            <person name="Kildgaard S."/>
            <person name="Petersen T.I."/>
            <person name="Kuo A."/>
            <person name="Sato A."/>
            <person name="Lyhne E.K."/>
            <person name="Kogle M.E."/>
            <person name="Wiebenga A."/>
            <person name="Kun R.S."/>
            <person name="Lubbers R.J."/>
            <person name="Makela M.R."/>
            <person name="Barry K."/>
            <person name="Chovatia M."/>
            <person name="Clum A."/>
            <person name="Daum C."/>
            <person name="Haridas S."/>
            <person name="He G."/>
            <person name="LaButti K."/>
            <person name="Lipzen A."/>
            <person name="Mondo S."/>
            <person name="Pangilinan J."/>
            <person name="Riley R."/>
            <person name="Salamov A."/>
            <person name="Simmons B.A."/>
            <person name="Magnuson J.K."/>
            <person name="Henrissat B."/>
            <person name="Mortensen U.H."/>
            <person name="Larsen T.O."/>
            <person name="De vries R.P."/>
            <person name="Grigoriev I.V."/>
            <person name="Machida M."/>
            <person name="Baker S.E."/>
            <person name="Andersen M.R."/>
        </authorList>
    </citation>
    <scope>NUCLEOTIDE SEQUENCE [LARGE SCALE GENOMIC DNA]</scope>
    <source>
        <strain evidence="1 2">CBS 117635</strain>
    </source>
</reference>
<sequence length="130" mass="15174">MRLTRGTHKIDEIRSHGRLFVPGRRLQGTWLGVGDKTLRVERRRDRKLGKDMGEIIAKFSNELLVRFLRCFPEEVLLSRRQGECRSRMRISNYLLPNIFPLSTVSLATWRVSVDVHSVGHGGVLFYVQYY</sequence>
<dbReference type="Proteomes" id="UP000326289">
    <property type="component" value="Unassembled WGS sequence"/>
</dbReference>
<accession>A0A5N6J5B1</accession>
<organism evidence="1 2">
    <name type="scientific">Aspergillus minisclerotigenes</name>
    <dbReference type="NCBI Taxonomy" id="656917"/>
    <lineage>
        <taxon>Eukaryota</taxon>
        <taxon>Fungi</taxon>
        <taxon>Dikarya</taxon>
        <taxon>Ascomycota</taxon>
        <taxon>Pezizomycotina</taxon>
        <taxon>Eurotiomycetes</taxon>
        <taxon>Eurotiomycetidae</taxon>
        <taxon>Eurotiales</taxon>
        <taxon>Aspergillaceae</taxon>
        <taxon>Aspergillus</taxon>
        <taxon>Aspergillus subgen. Circumdati</taxon>
    </lineage>
</organism>
<gene>
    <name evidence="1" type="ORF">BDV30DRAFT_97232</name>
</gene>
<dbReference type="AlphaFoldDB" id="A0A5N6J5B1"/>
<proteinExistence type="predicted"/>
<evidence type="ECO:0000313" key="1">
    <source>
        <dbReference type="EMBL" id="KAB8273996.1"/>
    </source>
</evidence>
<protein>
    <submittedName>
        <fullName evidence="1">Uncharacterized protein</fullName>
    </submittedName>
</protein>
<dbReference type="EMBL" id="ML732791">
    <property type="protein sequence ID" value="KAB8273996.1"/>
    <property type="molecule type" value="Genomic_DNA"/>
</dbReference>